<evidence type="ECO:0000313" key="3">
    <source>
        <dbReference type="Proteomes" id="UP000216020"/>
    </source>
</evidence>
<name>A0A261SAQ0_9BORD</name>
<dbReference type="InterPro" id="IPR018715">
    <property type="entry name" value="DUF2239"/>
</dbReference>
<dbReference type="Proteomes" id="UP000216020">
    <property type="component" value="Unassembled WGS sequence"/>
</dbReference>
<organism evidence="2 3">
    <name type="scientific">Bordetella genomosp. 10</name>
    <dbReference type="NCBI Taxonomy" id="1416804"/>
    <lineage>
        <taxon>Bacteria</taxon>
        <taxon>Pseudomonadati</taxon>
        <taxon>Pseudomonadota</taxon>
        <taxon>Betaproteobacteria</taxon>
        <taxon>Burkholderiales</taxon>
        <taxon>Alcaligenaceae</taxon>
        <taxon>Bordetella</taxon>
    </lineage>
</organism>
<proteinExistence type="predicted"/>
<comment type="caution">
    <text evidence="2">The sequence shown here is derived from an EMBL/GenBank/DDBJ whole genome shotgun (WGS) entry which is preliminary data.</text>
</comment>
<keyword evidence="3" id="KW-1185">Reference proteome</keyword>
<dbReference type="Pfam" id="PF09998">
    <property type="entry name" value="DUF2239"/>
    <property type="match status" value="1"/>
</dbReference>
<protein>
    <recommendedName>
        <fullName evidence="4">DUF2239 domain-containing protein</fullName>
    </recommendedName>
</protein>
<dbReference type="EMBL" id="NEVM01000002">
    <property type="protein sequence ID" value="OZI34436.1"/>
    <property type="molecule type" value="Genomic_DNA"/>
</dbReference>
<reference evidence="3" key="1">
    <citation type="submission" date="2017-05" db="EMBL/GenBank/DDBJ databases">
        <title>Complete and WGS of Bordetella genogroups.</title>
        <authorList>
            <person name="Spilker T."/>
            <person name="Lipuma J."/>
        </authorList>
    </citation>
    <scope>NUCLEOTIDE SEQUENCE [LARGE SCALE GENOMIC DNA]</scope>
    <source>
        <strain evidence="3">AU16122</strain>
    </source>
</reference>
<evidence type="ECO:0008006" key="4">
    <source>
        <dbReference type="Google" id="ProtNLM"/>
    </source>
</evidence>
<dbReference type="OrthoDB" id="282960at2"/>
<dbReference type="AlphaFoldDB" id="A0A261SAQ0"/>
<feature type="region of interest" description="Disordered" evidence="1">
    <location>
        <begin position="1"/>
        <end position="23"/>
    </location>
</feature>
<evidence type="ECO:0000256" key="1">
    <source>
        <dbReference type="SAM" id="MobiDB-lite"/>
    </source>
</evidence>
<gene>
    <name evidence="2" type="ORF">CAL29_13030</name>
</gene>
<evidence type="ECO:0000313" key="2">
    <source>
        <dbReference type="EMBL" id="OZI34436.1"/>
    </source>
</evidence>
<sequence length="233" mass="24189">MPSSSPVSKTASSPAPDPALAASSFTSFDGHRRLASGSIQDAAIALKQALDKGAAGPLLLFDDSNGRTVDIDTRGTAADVVSRLAAHPVVVAMALAAEAAASAVAAEDVAAAAQPRGRGRPRLGVVAREVTLLPRHWEWLAAQPGGASIALRKLVEEARRSGGEKARIRKARESAYHFMLAVGGDLPGFEEASRALFADDRAAFAAHIDAWPADVRDHALRLGFDNAAESAAQ</sequence>
<accession>A0A261SAQ0</accession>